<accession>A0A366H4T3</accession>
<feature type="compositionally biased region" description="Polar residues" evidence="1">
    <location>
        <begin position="370"/>
        <end position="380"/>
    </location>
</feature>
<dbReference type="Proteomes" id="UP000253426">
    <property type="component" value="Unassembled WGS sequence"/>
</dbReference>
<sequence>MAGSIEMRGLRAGGFRLGPWSLRRKQLVKGRMTMMIKMSNKARWSDPWARGISREVLTCVDGSASSAGRHDLWEAGAFECVPAAMLRAVPDAPPVGTASCRHVVGLGTGFVERFQRSHPALGSPRVALAMRADPGLRSVQRLRRTTKAVQQAAAMVAPARKVRRPDGLATSSRQSVQQAALWESGPALRMCVRIRNGVIYTDRFERCDAKRPWTARSPAAAFPKCSLLHAPLRRSRQALWTHLTTSQCQHRHSRLWTLQSGSRAARSPRWLRHTSCPMGGVVRLLEGEVGPIKRSYIKCSTTYPHVHAHSGTLHVLCLRRNGRRVRSGRRWSVRHSGWCGCWQVVEGPRLPEQLDAHEKDESGCDGISTHDISSATKSSH</sequence>
<name>A0A366H4T3_9BACT</name>
<reference evidence="2 3" key="1">
    <citation type="submission" date="2018-06" db="EMBL/GenBank/DDBJ databases">
        <title>Genomic Encyclopedia of Type Strains, Phase IV (KMG-IV): sequencing the most valuable type-strain genomes for metagenomic binning, comparative biology and taxonomic classification.</title>
        <authorList>
            <person name="Goeker M."/>
        </authorList>
    </citation>
    <scope>NUCLEOTIDE SEQUENCE [LARGE SCALE GENOMIC DNA]</scope>
    <source>
        <strain evidence="2 3">DSM 25532</strain>
    </source>
</reference>
<organism evidence="2 3">
    <name type="scientific">Roseimicrobium gellanilyticum</name>
    <dbReference type="NCBI Taxonomy" id="748857"/>
    <lineage>
        <taxon>Bacteria</taxon>
        <taxon>Pseudomonadati</taxon>
        <taxon>Verrucomicrobiota</taxon>
        <taxon>Verrucomicrobiia</taxon>
        <taxon>Verrucomicrobiales</taxon>
        <taxon>Verrucomicrobiaceae</taxon>
        <taxon>Roseimicrobium</taxon>
    </lineage>
</organism>
<comment type="caution">
    <text evidence="2">The sequence shown here is derived from an EMBL/GenBank/DDBJ whole genome shotgun (WGS) entry which is preliminary data.</text>
</comment>
<feature type="region of interest" description="Disordered" evidence="1">
    <location>
        <begin position="357"/>
        <end position="380"/>
    </location>
</feature>
<proteinExistence type="predicted"/>
<keyword evidence="3" id="KW-1185">Reference proteome</keyword>
<protein>
    <submittedName>
        <fullName evidence="2">Uncharacterized protein</fullName>
    </submittedName>
</protein>
<gene>
    <name evidence="2" type="ORF">DES53_11559</name>
</gene>
<evidence type="ECO:0000256" key="1">
    <source>
        <dbReference type="SAM" id="MobiDB-lite"/>
    </source>
</evidence>
<evidence type="ECO:0000313" key="3">
    <source>
        <dbReference type="Proteomes" id="UP000253426"/>
    </source>
</evidence>
<evidence type="ECO:0000313" key="2">
    <source>
        <dbReference type="EMBL" id="RBP36918.1"/>
    </source>
</evidence>
<dbReference type="AlphaFoldDB" id="A0A366H4T3"/>
<dbReference type="EMBL" id="QNRR01000015">
    <property type="protein sequence ID" value="RBP36918.1"/>
    <property type="molecule type" value="Genomic_DNA"/>
</dbReference>